<feature type="region of interest" description="Disordered" evidence="1">
    <location>
        <begin position="82"/>
        <end position="116"/>
    </location>
</feature>
<organism evidence="3 4">
    <name type="scientific">Methylobacterium frigidaeris</name>
    <dbReference type="NCBI Taxonomy" id="2038277"/>
    <lineage>
        <taxon>Bacteria</taxon>
        <taxon>Pseudomonadati</taxon>
        <taxon>Pseudomonadota</taxon>
        <taxon>Alphaproteobacteria</taxon>
        <taxon>Hyphomicrobiales</taxon>
        <taxon>Methylobacteriaceae</taxon>
        <taxon>Methylobacterium</taxon>
    </lineage>
</organism>
<keyword evidence="4" id="KW-1185">Reference proteome</keyword>
<dbReference type="Gene3D" id="1.10.30.50">
    <property type="match status" value="1"/>
</dbReference>
<dbReference type="InterPro" id="IPR002711">
    <property type="entry name" value="HNH"/>
</dbReference>
<sequence length="116" mass="12891">MPIARHEFDRKTQRDGFLRCGGKCEACGIRLTLGRFQYDHIIPDAQGGDSSLSNLQVLCTDCHKAKTKKDAGDTARALRREDRHFGITPPGKRKIESRGFPKAPPQCTASKPLGKR</sequence>
<dbReference type="RefSeq" id="WP_099900371.1">
    <property type="nucleotide sequence ID" value="NZ_BPQJ01000035.1"/>
</dbReference>
<protein>
    <recommendedName>
        <fullName evidence="2">HNH nuclease domain-containing protein</fullName>
    </recommendedName>
</protein>
<evidence type="ECO:0000256" key="1">
    <source>
        <dbReference type="SAM" id="MobiDB-lite"/>
    </source>
</evidence>
<dbReference type="InterPro" id="IPR003615">
    <property type="entry name" value="HNH_nuc"/>
</dbReference>
<accession>A0AA37HHD3</accession>
<dbReference type="AlphaFoldDB" id="A0AA37HHD3"/>
<dbReference type="GO" id="GO:0003676">
    <property type="term" value="F:nucleic acid binding"/>
    <property type="evidence" value="ECO:0007669"/>
    <property type="project" value="InterPro"/>
</dbReference>
<evidence type="ECO:0000313" key="4">
    <source>
        <dbReference type="Proteomes" id="UP001055286"/>
    </source>
</evidence>
<dbReference type="Proteomes" id="UP001055286">
    <property type="component" value="Unassembled WGS sequence"/>
</dbReference>
<reference evidence="3" key="1">
    <citation type="journal article" date="2016" name="Front. Microbiol.">
        <title>Genome Sequence of the Piezophilic, Mesophilic Sulfate-Reducing Bacterium Desulfovibrio indicus J2T.</title>
        <authorList>
            <person name="Cao J."/>
            <person name="Maignien L."/>
            <person name="Shao Z."/>
            <person name="Alain K."/>
            <person name="Jebbar M."/>
        </authorList>
    </citation>
    <scope>NUCLEOTIDE SEQUENCE</scope>
    <source>
        <strain evidence="3">JCM 32048</strain>
    </source>
</reference>
<dbReference type="GO" id="GO:0004519">
    <property type="term" value="F:endonuclease activity"/>
    <property type="evidence" value="ECO:0007669"/>
    <property type="project" value="InterPro"/>
</dbReference>
<proteinExistence type="predicted"/>
<name>A0AA37HHD3_9HYPH</name>
<evidence type="ECO:0000259" key="2">
    <source>
        <dbReference type="SMART" id="SM00507"/>
    </source>
</evidence>
<reference evidence="3" key="2">
    <citation type="submission" date="2021-08" db="EMBL/GenBank/DDBJ databases">
        <authorList>
            <person name="Tani A."/>
            <person name="Ola A."/>
            <person name="Ogura Y."/>
            <person name="Katsura K."/>
            <person name="Hayashi T."/>
        </authorList>
    </citation>
    <scope>NUCLEOTIDE SEQUENCE</scope>
    <source>
        <strain evidence="3">JCM 32048</strain>
    </source>
</reference>
<dbReference type="CDD" id="cd00085">
    <property type="entry name" value="HNHc"/>
    <property type="match status" value="1"/>
</dbReference>
<gene>
    <name evidence="3" type="ORF">MPEAHAMD_5392</name>
</gene>
<dbReference type="EMBL" id="BPQJ01000035">
    <property type="protein sequence ID" value="GJD65205.1"/>
    <property type="molecule type" value="Genomic_DNA"/>
</dbReference>
<feature type="domain" description="HNH nuclease" evidence="2">
    <location>
        <begin position="12"/>
        <end position="64"/>
    </location>
</feature>
<dbReference type="SMART" id="SM00507">
    <property type="entry name" value="HNHc"/>
    <property type="match status" value="1"/>
</dbReference>
<evidence type="ECO:0000313" key="3">
    <source>
        <dbReference type="EMBL" id="GJD65205.1"/>
    </source>
</evidence>
<dbReference type="Pfam" id="PF01844">
    <property type="entry name" value="HNH"/>
    <property type="match status" value="1"/>
</dbReference>
<dbReference type="GO" id="GO:0008270">
    <property type="term" value="F:zinc ion binding"/>
    <property type="evidence" value="ECO:0007669"/>
    <property type="project" value="InterPro"/>
</dbReference>
<comment type="caution">
    <text evidence="3">The sequence shown here is derived from an EMBL/GenBank/DDBJ whole genome shotgun (WGS) entry which is preliminary data.</text>
</comment>